<dbReference type="InterPro" id="IPR001932">
    <property type="entry name" value="PPM-type_phosphatase-like_dom"/>
</dbReference>
<dbReference type="SUPFAM" id="SSF81606">
    <property type="entry name" value="PP2C-like"/>
    <property type="match status" value="1"/>
</dbReference>
<accession>A0A4R6QHP8</accession>
<proteinExistence type="predicted"/>
<dbReference type="OrthoDB" id="9801841at2"/>
<feature type="domain" description="PPM-type phosphatase" evidence="1">
    <location>
        <begin position="26"/>
        <end position="270"/>
    </location>
</feature>
<dbReference type="Gene3D" id="3.60.40.10">
    <property type="entry name" value="PPM-type phosphatase domain"/>
    <property type="match status" value="1"/>
</dbReference>
<sequence>MSDAGSELQALLSDSVGTHGALPQIELAILSRRGGRDYNEDACGHWHSDSHLCVVVADGAGGHGGGDIASRLAVSHIIEQFAAAPLSEAEEVNDLLVDTNANVIRHRADGEAQANMHSTVVSLFIDLDRGEALWGHAGDSRLYVFRNGQMLAHTRDHSLVQSLVEAGILTTEQMRTHPKRSELHSALGTDPADLRVTTATRPWVLHPGDVFLLCTDGLWEYVNEAEMCAALSRAHDPVAWLSSLEQLVLRNAREAQKPGHDNFSGVAVWIGPPSR</sequence>
<dbReference type="CDD" id="cd00143">
    <property type="entry name" value="PP2Cc"/>
    <property type="match status" value="1"/>
</dbReference>
<protein>
    <submittedName>
        <fullName evidence="2">Serine/threonine protein phosphatase PrpC</fullName>
    </submittedName>
</protein>
<organism evidence="2 3">
    <name type="scientific">Roseateles toxinivorans</name>
    <dbReference type="NCBI Taxonomy" id="270368"/>
    <lineage>
        <taxon>Bacteria</taxon>
        <taxon>Pseudomonadati</taxon>
        <taxon>Pseudomonadota</taxon>
        <taxon>Betaproteobacteria</taxon>
        <taxon>Burkholderiales</taxon>
        <taxon>Sphaerotilaceae</taxon>
        <taxon>Roseateles</taxon>
    </lineage>
</organism>
<dbReference type="InParanoid" id="A0A4R6QHP8"/>
<dbReference type="Pfam" id="PF13672">
    <property type="entry name" value="PP2C_2"/>
    <property type="match status" value="1"/>
</dbReference>
<keyword evidence="3" id="KW-1185">Reference proteome</keyword>
<gene>
    <name evidence="2" type="ORF">DES47_106142</name>
</gene>
<dbReference type="RefSeq" id="WP_133702864.1">
    <property type="nucleotide sequence ID" value="NZ_SNXS01000006.1"/>
</dbReference>
<evidence type="ECO:0000259" key="1">
    <source>
        <dbReference type="PROSITE" id="PS51746"/>
    </source>
</evidence>
<name>A0A4R6QHP8_9BURK</name>
<reference evidence="2 3" key="1">
    <citation type="submission" date="2019-03" db="EMBL/GenBank/DDBJ databases">
        <title>Genomic Encyclopedia of Type Strains, Phase IV (KMG-IV): sequencing the most valuable type-strain genomes for metagenomic binning, comparative biology and taxonomic classification.</title>
        <authorList>
            <person name="Goeker M."/>
        </authorList>
    </citation>
    <scope>NUCLEOTIDE SEQUENCE [LARGE SCALE GENOMIC DNA]</scope>
    <source>
        <strain evidence="2 3">DSM 16998</strain>
    </source>
</reference>
<dbReference type="Proteomes" id="UP000295361">
    <property type="component" value="Unassembled WGS sequence"/>
</dbReference>
<dbReference type="SMART" id="SM00332">
    <property type="entry name" value="PP2Cc"/>
    <property type="match status" value="1"/>
</dbReference>
<comment type="caution">
    <text evidence="2">The sequence shown here is derived from an EMBL/GenBank/DDBJ whole genome shotgun (WGS) entry which is preliminary data.</text>
</comment>
<dbReference type="EMBL" id="SNXS01000006">
    <property type="protein sequence ID" value="TDP62847.1"/>
    <property type="molecule type" value="Genomic_DNA"/>
</dbReference>
<dbReference type="PROSITE" id="PS51746">
    <property type="entry name" value="PPM_2"/>
    <property type="match status" value="1"/>
</dbReference>
<dbReference type="AlphaFoldDB" id="A0A4R6QHP8"/>
<dbReference type="InterPro" id="IPR036457">
    <property type="entry name" value="PPM-type-like_dom_sf"/>
</dbReference>
<evidence type="ECO:0000313" key="3">
    <source>
        <dbReference type="Proteomes" id="UP000295361"/>
    </source>
</evidence>
<dbReference type="SMART" id="SM00331">
    <property type="entry name" value="PP2C_SIG"/>
    <property type="match status" value="1"/>
</dbReference>
<evidence type="ECO:0000313" key="2">
    <source>
        <dbReference type="EMBL" id="TDP62847.1"/>
    </source>
</evidence>